<dbReference type="GO" id="GO:0016567">
    <property type="term" value="P:protein ubiquitination"/>
    <property type="evidence" value="ECO:0007669"/>
    <property type="project" value="InterPro"/>
</dbReference>
<dbReference type="SMART" id="SM00225">
    <property type="entry name" value="BTB"/>
    <property type="match status" value="1"/>
</dbReference>
<keyword evidence="3" id="KW-1133">Transmembrane helix</keyword>
<dbReference type="EMBL" id="BQKI01000017">
    <property type="protein sequence ID" value="GJN10327.1"/>
    <property type="molecule type" value="Genomic_DNA"/>
</dbReference>
<feature type="transmembrane region" description="Helical" evidence="3">
    <location>
        <begin position="202"/>
        <end position="225"/>
    </location>
</feature>
<dbReference type="Pfam" id="PF00651">
    <property type="entry name" value="BTB"/>
    <property type="match status" value="1"/>
</dbReference>
<feature type="domain" description="BTB" evidence="4">
    <location>
        <begin position="15"/>
        <end position="82"/>
    </location>
</feature>
<evidence type="ECO:0000313" key="6">
    <source>
        <dbReference type="Proteomes" id="UP001054889"/>
    </source>
</evidence>
<keyword evidence="3" id="KW-0812">Transmembrane</keyword>
<organism evidence="5 6">
    <name type="scientific">Eleusine coracana subsp. coracana</name>
    <dbReference type="NCBI Taxonomy" id="191504"/>
    <lineage>
        <taxon>Eukaryota</taxon>
        <taxon>Viridiplantae</taxon>
        <taxon>Streptophyta</taxon>
        <taxon>Embryophyta</taxon>
        <taxon>Tracheophyta</taxon>
        <taxon>Spermatophyta</taxon>
        <taxon>Magnoliopsida</taxon>
        <taxon>Liliopsida</taxon>
        <taxon>Poales</taxon>
        <taxon>Poaceae</taxon>
        <taxon>PACMAD clade</taxon>
        <taxon>Chloridoideae</taxon>
        <taxon>Cynodonteae</taxon>
        <taxon>Eleusininae</taxon>
        <taxon>Eleusine</taxon>
    </lineage>
</organism>
<sequence length="228" mass="25437">MHADLAVLLETKEGTDVDFEVRGKVFSAHKIVLAARSKVFKADFFGTTKEKATGYIRISDMHQDAFEALLHYVYTDTLPETVKKAREEEAAVVGQDLLMAADRYDLQDLKPVTENALCNLVGLRNVLPMLALAEQHQCDKLKKKCLEFMASRKNTRKIVATDDDVENLARSCPGVVKEVIIKILDTREATPDNPLVVSVDNMFYVLCLIVSIPLALCGLLIYLIANHT</sequence>
<dbReference type="PANTHER" id="PTHR26379:SF506">
    <property type="entry name" value="BTB DOMAIN-CONTAINING PROTEIN"/>
    <property type="match status" value="1"/>
</dbReference>
<gene>
    <name evidence="5" type="primary">ga28413</name>
    <name evidence="5" type="ORF">PR202_ga28413</name>
</gene>
<dbReference type="InterPro" id="IPR056423">
    <property type="entry name" value="BACK_BPM_SPOP"/>
</dbReference>
<comment type="caution">
    <text evidence="5">The sequence shown here is derived from an EMBL/GenBank/DDBJ whole genome shotgun (WGS) entry which is preliminary data.</text>
</comment>
<evidence type="ECO:0000256" key="3">
    <source>
        <dbReference type="SAM" id="Phobius"/>
    </source>
</evidence>
<protein>
    <recommendedName>
        <fullName evidence="4">BTB domain-containing protein</fullName>
    </recommendedName>
</protein>
<accession>A0AAV5DJ45</accession>
<dbReference type="PROSITE" id="PS50097">
    <property type="entry name" value="BTB"/>
    <property type="match status" value="1"/>
</dbReference>
<dbReference type="InterPro" id="IPR045005">
    <property type="entry name" value="BPM1-6"/>
</dbReference>
<evidence type="ECO:0000313" key="5">
    <source>
        <dbReference type="EMBL" id="GJN10327.1"/>
    </source>
</evidence>
<keyword evidence="6" id="KW-1185">Reference proteome</keyword>
<dbReference type="SUPFAM" id="SSF54695">
    <property type="entry name" value="POZ domain"/>
    <property type="match status" value="1"/>
</dbReference>
<evidence type="ECO:0000256" key="1">
    <source>
        <dbReference type="ARBA" id="ARBA00004906"/>
    </source>
</evidence>
<dbReference type="Gene3D" id="3.30.710.10">
    <property type="entry name" value="Potassium Channel Kv1.1, Chain A"/>
    <property type="match status" value="1"/>
</dbReference>
<proteinExistence type="inferred from homology"/>
<comment type="pathway">
    <text evidence="1">Protein modification; protein ubiquitination.</text>
</comment>
<reference evidence="5" key="1">
    <citation type="journal article" date="2018" name="DNA Res.">
        <title>Multiple hybrid de novo genome assembly of finger millet, an orphan allotetraploid crop.</title>
        <authorList>
            <person name="Hatakeyama M."/>
            <person name="Aluri S."/>
            <person name="Balachadran M.T."/>
            <person name="Sivarajan S.R."/>
            <person name="Patrignani A."/>
            <person name="Gruter S."/>
            <person name="Poveda L."/>
            <person name="Shimizu-Inatsugi R."/>
            <person name="Baeten J."/>
            <person name="Francoijs K.J."/>
            <person name="Nataraja K.N."/>
            <person name="Reddy Y.A.N."/>
            <person name="Phadnis S."/>
            <person name="Ravikumar R.L."/>
            <person name="Schlapbach R."/>
            <person name="Sreeman S.M."/>
            <person name="Shimizu K.K."/>
        </authorList>
    </citation>
    <scope>NUCLEOTIDE SEQUENCE</scope>
</reference>
<dbReference type="Gene3D" id="1.25.40.420">
    <property type="match status" value="1"/>
</dbReference>
<dbReference type="InterPro" id="IPR000210">
    <property type="entry name" value="BTB/POZ_dom"/>
</dbReference>
<evidence type="ECO:0000256" key="2">
    <source>
        <dbReference type="ARBA" id="ARBA00010846"/>
    </source>
</evidence>
<name>A0AAV5DJ45_ELECO</name>
<comment type="similarity">
    <text evidence="2">Belongs to the Tdpoz family.</text>
</comment>
<dbReference type="Proteomes" id="UP001054889">
    <property type="component" value="Unassembled WGS sequence"/>
</dbReference>
<dbReference type="InterPro" id="IPR011333">
    <property type="entry name" value="SKP1/BTB/POZ_sf"/>
</dbReference>
<keyword evidence="3" id="KW-0472">Membrane</keyword>
<reference evidence="5" key="2">
    <citation type="submission" date="2021-12" db="EMBL/GenBank/DDBJ databases">
        <title>Resequencing data analysis of finger millet.</title>
        <authorList>
            <person name="Hatakeyama M."/>
            <person name="Aluri S."/>
            <person name="Balachadran M.T."/>
            <person name="Sivarajan S.R."/>
            <person name="Poveda L."/>
            <person name="Shimizu-Inatsugi R."/>
            <person name="Schlapbach R."/>
            <person name="Sreeman S.M."/>
            <person name="Shimizu K.K."/>
        </authorList>
    </citation>
    <scope>NUCLEOTIDE SEQUENCE</scope>
</reference>
<evidence type="ECO:0000259" key="4">
    <source>
        <dbReference type="PROSITE" id="PS50097"/>
    </source>
</evidence>
<dbReference type="Pfam" id="PF24570">
    <property type="entry name" value="BACK_BPM_SPOP"/>
    <property type="match status" value="1"/>
</dbReference>
<dbReference type="AlphaFoldDB" id="A0AAV5DJ45"/>
<dbReference type="PANTHER" id="PTHR26379">
    <property type="entry name" value="BTB/POZ AND MATH DOMAIN-CONTAINING PROTEIN 1"/>
    <property type="match status" value="1"/>
</dbReference>